<evidence type="ECO:0000256" key="2">
    <source>
        <dbReference type="ARBA" id="ARBA00004651"/>
    </source>
</evidence>
<dbReference type="PROSITE" id="PS50109">
    <property type="entry name" value="HIS_KIN"/>
    <property type="match status" value="1"/>
</dbReference>
<comment type="subcellular location">
    <subcellularLocation>
        <location evidence="2">Cell membrane</location>
        <topology evidence="2">Multi-pass membrane protein</topology>
    </subcellularLocation>
</comment>
<dbReference type="Proteomes" id="UP000075666">
    <property type="component" value="Unassembled WGS sequence"/>
</dbReference>
<evidence type="ECO:0000256" key="6">
    <source>
        <dbReference type="ARBA" id="ARBA00022692"/>
    </source>
</evidence>
<dbReference type="Pfam" id="PF02518">
    <property type="entry name" value="HATPase_c"/>
    <property type="match status" value="1"/>
</dbReference>
<dbReference type="SUPFAM" id="SSF55874">
    <property type="entry name" value="ATPase domain of HSP90 chaperone/DNA topoisomerase II/histidine kinase"/>
    <property type="match status" value="1"/>
</dbReference>
<dbReference type="PATRIC" id="fig|46224.3.peg.1310"/>
<evidence type="ECO:0000256" key="3">
    <source>
        <dbReference type="ARBA" id="ARBA00012438"/>
    </source>
</evidence>
<evidence type="ECO:0000256" key="12">
    <source>
        <dbReference type="ARBA" id="ARBA00023136"/>
    </source>
</evidence>
<dbReference type="PANTHER" id="PTHR45453">
    <property type="entry name" value="PHOSPHATE REGULON SENSOR PROTEIN PHOR"/>
    <property type="match status" value="1"/>
</dbReference>
<comment type="caution">
    <text evidence="15">The sequence shown here is derived from an EMBL/GenBank/DDBJ whole genome shotgun (WGS) entry which is preliminary data.</text>
</comment>
<feature type="domain" description="Histidine kinase" evidence="14">
    <location>
        <begin position="129"/>
        <end position="341"/>
    </location>
</feature>
<gene>
    <name evidence="15" type="ORF">B4102_4034</name>
</gene>
<evidence type="ECO:0000256" key="8">
    <source>
        <dbReference type="ARBA" id="ARBA00022777"/>
    </source>
</evidence>
<evidence type="ECO:0000256" key="9">
    <source>
        <dbReference type="ARBA" id="ARBA00022840"/>
    </source>
</evidence>
<dbReference type="GO" id="GO:0005886">
    <property type="term" value="C:plasma membrane"/>
    <property type="evidence" value="ECO:0007669"/>
    <property type="project" value="UniProtKB-SubCell"/>
</dbReference>
<keyword evidence="11" id="KW-0902">Two-component regulatory system</keyword>
<dbReference type="GO" id="GO:0004721">
    <property type="term" value="F:phosphoprotein phosphatase activity"/>
    <property type="evidence" value="ECO:0007669"/>
    <property type="project" value="TreeGrafter"/>
</dbReference>
<reference evidence="15 16" key="1">
    <citation type="submission" date="2016-01" db="EMBL/GenBank/DDBJ databases">
        <title>Genome Sequences of Twelve Sporeforming Bacillus Species Isolated from Foods.</title>
        <authorList>
            <person name="Berendsen E.M."/>
            <person name="Wells-Bennik M.H."/>
            <person name="Krawcyk A.O."/>
            <person name="De Jong A."/>
            <person name="Holsappel S."/>
            <person name="Eijlander R.T."/>
            <person name="Kuipers O.P."/>
        </authorList>
    </citation>
    <scope>NUCLEOTIDE SEQUENCE [LARGE SCALE GENOMIC DNA]</scope>
    <source>
        <strain evidence="15 16">B4102</strain>
    </source>
</reference>
<keyword evidence="12 13" id="KW-0472">Membrane</keyword>
<dbReference type="AlphaFoldDB" id="A0A150KKX3"/>
<evidence type="ECO:0000256" key="11">
    <source>
        <dbReference type="ARBA" id="ARBA00023012"/>
    </source>
</evidence>
<keyword evidence="8" id="KW-0418">Kinase</keyword>
<evidence type="ECO:0000259" key="14">
    <source>
        <dbReference type="PROSITE" id="PS50109"/>
    </source>
</evidence>
<comment type="catalytic activity">
    <reaction evidence="1">
        <text>ATP + protein L-histidine = ADP + protein N-phospho-L-histidine.</text>
        <dbReference type="EC" id="2.7.13.3"/>
    </reaction>
</comment>
<organism evidence="15 16">
    <name type="scientific">Heyndrickxia sporothermodurans</name>
    <dbReference type="NCBI Taxonomy" id="46224"/>
    <lineage>
        <taxon>Bacteria</taxon>
        <taxon>Bacillati</taxon>
        <taxon>Bacillota</taxon>
        <taxon>Bacilli</taxon>
        <taxon>Bacillales</taxon>
        <taxon>Bacillaceae</taxon>
        <taxon>Heyndrickxia</taxon>
    </lineage>
</organism>
<evidence type="ECO:0000256" key="4">
    <source>
        <dbReference type="ARBA" id="ARBA00022475"/>
    </source>
</evidence>
<evidence type="ECO:0000313" key="15">
    <source>
        <dbReference type="EMBL" id="KYC88502.1"/>
    </source>
</evidence>
<dbReference type="SMART" id="SM00387">
    <property type="entry name" value="HATPase_c"/>
    <property type="match status" value="1"/>
</dbReference>
<evidence type="ECO:0000256" key="1">
    <source>
        <dbReference type="ARBA" id="ARBA00000085"/>
    </source>
</evidence>
<sequence length="350" mass="41135">MKPTDWLNILKESSPWIILLCISDAFFIFLAWVAYPETFRLLVGIMIIFSFSSIVFCMILVWKRQEKQDRAFYDFFREPSWEHESELIKSIGKLHKAKVNYLANKLRRLNDQLDEAKLQTIDYEEFIESWVHEIKAPISLVTLVLENRKEEMSELVYQRFEHARINISDDVEQILFYARLQASHVDYRLERISLSQCCEDALFELQALLDEKEIKVISQMEDVPIVSDKKALQFIFTQIFVNAIKYSNEEIDSFIWLKTGFDSVKNRYYLKISDNGTGVHNSDLPFIFDKGFTGDNPNKKQSTGIGLYLIKKLCNKLQIEIEVDSEYEKGYSIQLLFPIIKDQKTLPIPF</sequence>
<dbReference type="InterPro" id="IPR050351">
    <property type="entry name" value="BphY/WalK/GraS-like"/>
</dbReference>
<dbReference type="GO" id="GO:0016036">
    <property type="term" value="P:cellular response to phosphate starvation"/>
    <property type="evidence" value="ECO:0007669"/>
    <property type="project" value="TreeGrafter"/>
</dbReference>
<proteinExistence type="predicted"/>
<keyword evidence="4" id="KW-1003">Cell membrane</keyword>
<feature type="transmembrane region" description="Helical" evidence="13">
    <location>
        <begin position="16"/>
        <end position="35"/>
    </location>
</feature>
<accession>A0A150KKX3</accession>
<dbReference type="OrthoDB" id="9780487at2"/>
<name>A0A150KKX3_9BACI</name>
<keyword evidence="10 13" id="KW-1133">Transmembrane helix</keyword>
<keyword evidence="7" id="KW-0547">Nucleotide-binding</keyword>
<dbReference type="GO" id="GO:0005524">
    <property type="term" value="F:ATP binding"/>
    <property type="evidence" value="ECO:0007669"/>
    <property type="project" value="UniProtKB-KW"/>
</dbReference>
<keyword evidence="16" id="KW-1185">Reference proteome</keyword>
<keyword evidence="6 13" id="KW-0812">Transmembrane</keyword>
<dbReference type="InterPro" id="IPR005467">
    <property type="entry name" value="His_kinase_dom"/>
</dbReference>
<evidence type="ECO:0000256" key="10">
    <source>
        <dbReference type="ARBA" id="ARBA00022989"/>
    </source>
</evidence>
<dbReference type="PANTHER" id="PTHR45453:SF2">
    <property type="entry name" value="HISTIDINE KINASE"/>
    <property type="match status" value="1"/>
</dbReference>
<keyword evidence="5" id="KW-0808">Transferase</keyword>
<keyword evidence="9" id="KW-0067">ATP-binding</keyword>
<evidence type="ECO:0000256" key="13">
    <source>
        <dbReference type="SAM" id="Phobius"/>
    </source>
</evidence>
<dbReference type="GO" id="GO:0000155">
    <property type="term" value="F:phosphorelay sensor kinase activity"/>
    <property type="evidence" value="ECO:0007669"/>
    <property type="project" value="TreeGrafter"/>
</dbReference>
<protein>
    <recommendedName>
        <fullName evidence="3">histidine kinase</fullName>
        <ecNumber evidence="3">2.7.13.3</ecNumber>
    </recommendedName>
</protein>
<evidence type="ECO:0000313" key="16">
    <source>
        <dbReference type="Proteomes" id="UP000075666"/>
    </source>
</evidence>
<dbReference type="EMBL" id="LQYN01000143">
    <property type="protein sequence ID" value="KYC88502.1"/>
    <property type="molecule type" value="Genomic_DNA"/>
</dbReference>
<evidence type="ECO:0000256" key="5">
    <source>
        <dbReference type="ARBA" id="ARBA00022679"/>
    </source>
</evidence>
<dbReference type="EC" id="2.7.13.3" evidence="3"/>
<dbReference type="RefSeq" id="WP_066235744.1">
    <property type="nucleotide sequence ID" value="NZ_LQYN01000143.1"/>
</dbReference>
<evidence type="ECO:0000256" key="7">
    <source>
        <dbReference type="ARBA" id="ARBA00022741"/>
    </source>
</evidence>
<dbReference type="InterPro" id="IPR036890">
    <property type="entry name" value="HATPase_C_sf"/>
</dbReference>
<dbReference type="STRING" id="46224.B4102_4034"/>
<feature type="transmembrane region" description="Helical" evidence="13">
    <location>
        <begin position="41"/>
        <end position="62"/>
    </location>
</feature>
<dbReference type="InterPro" id="IPR003594">
    <property type="entry name" value="HATPase_dom"/>
</dbReference>
<dbReference type="Gene3D" id="3.30.565.10">
    <property type="entry name" value="Histidine kinase-like ATPase, C-terminal domain"/>
    <property type="match status" value="1"/>
</dbReference>